<dbReference type="InterPro" id="IPR001126">
    <property type="entry name" value="UmuC"/>
</dbReference>
<evidence type="ECO:0000256" key="6">
    <source>
        <dbReference type="ARBA" id="ARBA00022679"/>
    </source>
</evidence>
<accession>A0A498R2M4</accession>
<comment type="subcellular location">
    <subcellularLocation>
        <location evidence="1 16">Cytoplasm</location>
    </subcellularLocation>
</comment>
<dbReference type="InterPro" id="IPR017961">
    <property type="entry name" value="DNA_pol_Y-fam_little_finger"/>
</dbReference>
<evidence type="ECO:0000256" key="2">
    <source>
        <dbReference type="ARBA" id="ARBA00010945"/>
    </source>
</evidence>
<dbReference type="NCBIfam" id="NF002882">
    <property type="entry name" value="PRK03348.1"/>
    <property type="match status" value="1"/>
</dbReference>
<comment type="function">
    <text evidence="16">Poorly processive, error-prone DNA polymerase involved in untargeted mutagenesis. Copies undamaged DNA at stalled replication forks, which arise in vivo from mismatched or misaligned primer ends. These misaligned primers can be extended by PolIV. Exhibits no 3'-5' exonuclease (proofreading) activity. May be involved in translesional synthesis, in conjunction with the beta clamp from PolIII.</text>
</comment>
<keyword evidence="10 16" id="KW-0227">DNA damage</keyword>
<dbReference type="EMBL" id="UPPP01000055">
    <property type="protein sequence ID" value="VBB05405.1"/>
    <property type="molecule type" value="Genomic_DNA"/>
</dbReference>
<keyword evidence="4 16" id="KW-0515">Mutator protein</keyword>
<evidence type="ECO:0000313" key="18">
    <source>
        <dbReference type="EMBL" id="VBB05405.1"/>
    </source>
</evidence>
<evidence type="ECO:0000256" key="9">
    <source>
        <dbReference type="ARBA" id="ARBA00022723"/>
    </source>
</evidence>
<comment type="cofactor">
    <cofactor evidence="16">
        <name>Mg(2+)</name>
        <dbReference type="ChEBI" id="CHEBI:18420"/>
    </cofactor>
    <text evidence="16">Binds 2 magnesium ions per subunit.</text>
</comment>
<gene>
    <name evidence="16" type="primary">dinB</name>
    <name evidence="18" type="ORF">LUCI_0614</name>
</gene>
<evidence type="ECO:0000256" key="1">
    <source>
        <dbReference type="ARBA" id="ARBA00004496"/>
    </source>
</evidence>
<keyword evidence="19" id="KW-1185">Reference proteome</keyword>
<dbReference type="EC" id="2.7.7.7" evidence="16"/>
<dbReference type="Gene3D" id="3.30.70.270">
    <property type="match status" value="1"/>
</dbReference>
<feature type="binding site" evidence="16">
    <location>
        <position position="103"/>
    </location>
    <ligand>
        <name>Mg(2+)</name>
        <dbReference type="ChEBI" id="CHEBI:18420"/>
    </ligand>
</feature>
<dbReference type="Gene3D" id="1.10.150.20">
    <property type="entry name" value="5' to 3' exonuclease, C-terminal subdomain"/>
    <property type="match status" value="1"/>
</dbReference>
<organism evidence="18 19">
    <name type="scientific">Lucifera butyrica</name>
    <dbReference type="NCBI Taxonomy" id="1351585"/>
    <lineage>
        <taxon>Bacteria</taxon>
        <taxon>Bacillati</taxon>
        <taxon>Bacillota</taxon>
        <taxon>Negativicutes</taxon>
        <taxon>Veillonellales</taxon>
        <taxon>Veillonellaceae</taxon>
        <taxon>Lucifera</taxon>
    </lineage>
</organism>
<dbReference type="Gene3D" id="3.40.1170.60">
    <property type="match status" value="1"/>
</dbReference>
<feature type="binding site" evidence="16">
    <location>
        <position position="9"/>
    </location>
    <ligand>
        <name>Mg(2+)</name>
        <dbReference type="ChEBI" id="CHEBI:18420"/>
    </ligand>
</feature>
<feature type="active site" evidence="16">
    <location>
        <position position="104"/>
    </location>
</feature>
<dbReference type="InterPro" id="IPR053848">
    <property type="entry name" value="IMS_HHH_1"/>
</dbReference>
<comment type="catalytic activity">
    <reaction evidence="15 16">
        <text>DNA(n) + a 2'-deoxyribonucleoside 5'-triphosphate = DNA(n+1) + diphosphate</text>
        <dbReference type="Rhea" id="RHEA:22508"/>
        <dbReference type="Rhea" id="RHEA-COMP:17339"/>
        <dbReference type="Rhea" id="RHEA-COMP:17340"/>
        <dbReference type="ChEBI" id="CHEBI:33019"/>
        <dbReference type="ChEBI" id="CHEBI:61560"/>
        <dbReference type="ChEBI" id="CHEBI:173112"/>
        <dbReference type="EC" id="2.7.7.7"/>
    </reaction>
</comment>
<keyword evidence="11 16" id="KW-0460">Magnesium</keyword>
<dbReference type="InterPro" id="IPR050116">
    <property type="entry name" value="DNA_polymerase-Y"/>
</dbReference>
<dbReference type="GO" id="GO:0003887">
    <property type="term" value="F:DNA-directed DNA polymerase activity"/>
    <property type="evidence" value="ECO:0007669"/>
    <property type="project" value="UniProtKB-UniRule"/>
</dbReference>
<dbReference type="PANTHER" id="PTHR11076">
    <property type="entry name" value="DNA REPAIR POLYMERASE UMUC / TRANSFERASE FAMILY MEMBER"/>
    <property type="match status" value="1"/>
</dbReference>
<evidence type="ECO:0000256" key="13">
    <source>
        <dbReference type="ARBA" id="ARBA00023125"/>
    </source>
</evidence>
<proteinExistence type="inferred from homology"/>
<dbReference type="AlphaFoldDB" id="A0A498R2M4"/>
<dbReference type="RefSeq" id="WP_122626395.1">
    <property type="nucleotide sequence ID" value="NZ_UPPP01000055.1"/>
</dbReference>
<sequence length="389" mass="43147">MQRWILHVDMDAFFAAVEQRDEPALRGKPVIVGGLGNRGVVSTASYEARRFGVHSAMAMAEARQRCPGGVFLPCDHAKYSRVSKAILAIFNDFSPLVEPLSLDEAFLDVSGMEGLYDGPEEIARRIKLRIHREIGLTASVGIAPNKFLAKLASDWKKPDGLVLVRPGEERQFLCQVPVDRLWGVGDATAAALFKLGIRAIGQLAERDVTELEGHFGQAAAHKMHQLARGEDDRKVISRHEPQSVGRETTFEEDVSDRETIAAHLLSLAADVGWRLRRMGYTGRTVTVKIRLPSFQTLTRSKTLLTATALDETIYQTAGDLWEKVQIKGGIRLLGVTVSNLQRGKDQLALFADADEKRLAVTAAADRIRDRFGPDSIIRGRLLKLREKEY</sequence>
<evidence type="ECO:0000256" key="5">
    <source>
        <dbReference type="ARBA" id="ARBA00022490"/>
    </source>
</evidence>
<dbReference type="FunFam" id="3.30.1490.100:FF:000004">
    <property type="entry name" value="DNA polymerase IV"/>
    <property type="match status" value="1"/>
</dbReference>
<dbReference type="FunFam" id="3.40.1170.60:FF:000001">
    <property type="entry name" value="DNA polymerase IV"/>
    <property type="match status" value="1"/>
</dbReference>
<comment type="subunit">
    <text evidence="3 16">Monomer.</text>
</comment>
<dbReference type="NCBIfam" id="NF002677">
    <property type="entry name" value="PRK02406.1"/>
    <property type="match status" value="1"/>
</dbReference>
<dbReference type="NCBIfam" id="NF010731">
    <property type="entry name" value="PRK14133.1"/>
    <property type="match status" value="1"/>
</dbReference>
<dbReference type="Pfam" id="PF21999">
    <property type="entry name" value="IMS_HHH_1"/>
    <property type="match status" value="1"/>
</dbReference>
<dbReference type="Pfam" id="PF11799">
    <property type="entry name" value="IMS_C"/>
    <property type="match status" value="1"/>
</dbReference>
<dbReference type="Proteomes" id="UP000277811">
    <property type="component" value="Unassembled WGS sequence"/>
</dbReference>
<dbReference type="Pfam" id="PF00817">
    <property type="entry name" value="IMS"/>
    <property type="match status" value="1"/>
</dbReference>
<dbReference type="GO" id="GO:0006261">
    <property type="term" value="P:DNA-templated DNA replication"/>
    <property type="evidence" value="ECO:0007669"/>
    <property type="project" value="UniProtKB-UniRule"/>
</dbReference>
<comment type="similarity">
    <text evidence="2 16">Belongs to the DNA polymerase type-Y family.</text>
</comment>
<evidence type="ECO:0000256" key="11">
    <source>
        <dbReference type="ARBA" id="ARBA00022842"/>
    </source>
</evidence>
<evidence type="ECO:0000256" key="16">
    <source>
        <dbReference type="HAMAP-Rule" id="MF_01113"/>
    </source>
</evidence>
<evidence type="ECO:0000313" key="19">
    <source>
        <dbReference type="Proteomes" id="UP000277811"/>
    </source>
</evidence>
<evidence type="ECO:0000256" key="12">
    <source>
        <dbReference type="ARBA" id="ARBA00022932"/>
    </source>
</evidence>
<dbReference type="GO" id="GO:0000287">
    <property type="term" value="F:magnesium ion binding"/>
    <property type="evidence" value="ECO:0007669"/>
    <property type="project" value="UniProtKB-UniRule"/>
</dbReference>
<evidence type="ECO:0000256" key="8">
    <source>
        <dbReference type="ARBA" id="ARBA00022705"/>
    </source>
</evidence>
<dbReference type="HAMAP" id="MF_01113">
    <property type="entry name" value="DNApol_IV"/>
    <property type="match status" value="1"/>
</dbReference>
<evidence type="ECO:0000256" key="15">
    <source>
        <dbReference type="ARBA" id="ARBA00049244"/>
    </source>
</evidence>
<name>A0A498R2M4_9FIRM</name>
<dbReference type="GO" id="GO:0042276">
    <property type="term" value="P:error-prone translesion synthesis"/>
    <property type="evidence" value="ECO:0007669"/>
    <property type="project" value="TreeGrafter"/>
</dbReference>
<dbReference type="CDD" id="cd03586">
    <property type="entry name" value="PolY_Pol_IV_kappa"/>
    <property type="match status" value="1"/>
</dbReference>
<dbReference type="SUPFAM" id="SSF100879">
    <property type="entry name" value="Lesion bypass DNA polymerase (Y-family), little finger domain"/>
    <property type="match status" value="1"/>
</dbReference>
<reference evidence="18 19" key="1">
    <citation type="submission" date="2018-06" db="EMBL/GenBank/DDBJ databases">
        <authorList>
            <person name="Strepis N."/>
        </authorList>
    </citation>
    <scope>NUCLEOTIDE SEQUENCE [LARGE SCALE GENOMIC DNA]</scope>
    <source>
        <strain evidence="18">LUCI</strain>
    </source>
</reference>
<dbReference type="GO" id="GO:0003684">
    <property type="term" value="F:damaged DNA binding"/>
    <property type="evidence" value="ECO:0007669"/>
    <property type="project" value="InterPro"/>
</dbReference>
<dbReference type="InterPro" id="IPR036775">
    <property type="entry name" value="DNA_pol_Y-fam_lit_finger_sf"/>
</dbReference>
<evidence type="ECO:0000259" key="17">
    <source>
        <dbReference type="PROSITE" id="PS50173"/>
    </source>
</evidence>
<dbReference type="PROSITE" id="PS50173">
    <property type="entry name" value="UMUC"/>
    <property type="match status" value="1"/>
</dbReference>
<keyword evidence="12 16" id="KW-0239">DNA-directed DNA polymerase</keyword>
<keyword evidence="14 16" id="KW-0234">DNA repair</keyword>
<evidence type="ECO:0000256" key="4">
    <source>
        <dbReference type="ARBA" id="ARBA00022457"/>
    </source>
</evidence>
<dbReference type="GO" id="GO:0005829">
    <property type="term" value="C:cytosol"/>
    <property type="evidence" value="ECO:0007669"/>
    <property type="project" value="TreeGrafter"/>
</dbReference>
<keyword evidence="6 16" id="KW-0808">Transferase</keyword>
<dbReference type="NCBIfam" id="NF003015">
    <property type="entry name" value="PRK03858.1"/>
    <property type="match status" value="1"/>
</dbReference>
<evidence type="ECO:0000256" key="14">
    <source>
        <dbReference type="ARBA" id="ARBA00023204"/>
    </source>
</evidence>
<dbReference type="GO" id="GO:0006281">
    <property type="term" value="P:DNA repair"/>
    <property type="evidence" value="ECO:0007669"/>
    <property type="project" value="UniProtKB-UniRule"/>
</dbReference>
<keyword evidence="5 16" id="KW-0963">Cytoplasm</keyword>
<evidence type="ECO:0000256" key="3">
    <source>
        <dbReference type="ARBA" id="ARBA00011245"/>
    </source>
</evidence>
<keyword evidence="13 16" id="KW-0238">DNA-binding</keyword>
<dbReference type="OrthoDB" id="9808813at2"/>
<dbReference type="InterPro" id="IPR043502">
    <property type="entry name" value="DNA/RNA_pol_sf"/>
</dbReference>
<evidence type="ECO:0000256" key="10">
    <source>
        <dbReference type="ARBA" id="ARBA00022763"/>
    </source>
</evidence>
<keyword evidence="7 16" id="KW-0548">Nucleotidyltransferase</keyword>
<keyword evidence="8 16" id="KW-0235">DNA replication</keyword>
<dbReference type="SUPFAM" id="SSF56672">
    <property type="entry name" value="DNA/RNA polymerases"/>
    <property type="match status" value="1"/>
</dbReference>
<dbReference type="InterPro" id="IPR022880">
    <property type="entry name" value="DNApol_IV"/>
</dbReference>
<dbReference type="InterPro" id="IPR043128">
    <property type="entry name" value="Rev_trsase/Diguanyl_cyclase"/>
</dbReference>
<keyword evidence="9 16" id="KW-0479">Metal-binding</keyword>
<feature type="site" description="Substrate discrimination" evidence="16">
    <location>
        <position position="14"/>
    </location>
</feature>
<protein>
    <recommendedName>
        <fullName evidence="16">DNA polymerase IV</fullName>
        <shortName evidence="16">Pol IV</shortName>
        <ecNumber evidence="16">2.7.7.7</ecNumber>
    </recommendedName>
</protein>
<dbReference type="NCBIfam" id="NF002751">
    <property type="entry name" value="PRK02794.1"/>
    <property type="match status" value="1"/>
</dbReference>
<dbReference type="GO" id="GO:0009432">
    <property type="term" value="P:SOS response"/>
    <property type="evidence" value="ECO:0007669"/>
    <property type="project" value="TreeGrafter"/>
</dbReference>
<evidence type="ECO:0000256" key="7">
    <source>
        <dbReference type="ARBA" id="ARBA00022695"/>
    </source>
</evidence>
<dbReference type="Gene3D" id="3.30.1490.100">
    <property type="entry name" value="DNA polymerase, Y-family, little finger domain"/>
    <property type="match status" value="1"/>
</dbReference>
<dbReference type="PANTHER" id="PTHR11076:SF33">
    <property type="entry name" value="DNA POLYMERASE KAPPA"/>
    <property type="match status" value="1"/>
</dbReference>
<feature type="domain" description="UmuC" evidence="17">
    <location>
        <begin position="5"/>
        <end position="185"/>
    </location>
</feature>